<accession>A0ABQ3DGY4</accession>
<protein>
    <submittedName>
        <fullName evidence="1">Uncharacterized protein</fullName>
    </submittedName>
</protein>
<organism evidence="1 2">
    <name type="scientific">Streptomyces canarius</name>
    <dbReference type="NCBI Taxonomy" id="285453"/>
    <lineage>
        <taxon>Bacteria</taxon>
        <taxon>Bacillati</taxon>
        <taxon>Actinomycetota</taxon>
        <taxon>Actinomycetes</taxon>
        <taxon>Kitasatosporales</taxon>
        <taxon>Streptomycetaceae</taxon>
        <taxon>Streptomyces</taxon>
    </lineage>
</organism>
<comment type="caution">
    <text evidence="1">The sequence shown here is derived from an EMBL/GenBank/DDBJ whole genome shotgun (WGS) entry which is preliminary data.</text>
</comment>
<evidence type="ECO:0000313" key="2">
    <source>
        <dbReference type="Proteomes" id="UP000653644"/>
    </source>
</evidence>
<reference evidence="2" key="1">
    <citation type="journal article" date="2019" name="Int. J. Syst. Evol. Microbiol.">
        <title>The Global Catalogue of Microorganisms (GCM) 10K type strain sequencing project: providing services to taxonomists for standard genome sequencing and annotation.</title>
        <authorList>
            <consortium name="The Broad Institute Genomics Platform"/>
            <consortium name="The Broad Institute Genome Sequencing Center for Infectious Disease"/>
            <person name="Wu L."/>
            <person name="Ma J."/>
        </authorList>
    </citation>
    <scope>NUCLEOTIDE SEQUENCE [LARGE SCALE GENOMIC DNA]</scope>
    <source>
        <strain evidence="2">JCM 4733</strain>
    </source>
</reference>
<evidence type="ECO:0000313" key="1">
    <source>
        <dbReference type="EMBL" id="GHA73081.1"/>
    </source>
</evidence>
<name>A0ABQ3DGY4_9ACTN</name>
<keyword evidence="2" id="KW-1185">Reference proteome</keyword>
<gene>
    <name evidence="1" type="ORF">GCM10010345_89890</name>
</gene>
<dbReference type="RefSeq" id="WP_189894951.1">
    <property type="nucleotide sequence ID" value="NZ_BMVN01000088.1"/>
</dbReference>
<dbReference type="Proteomes" id="UP000653644">
    <property type="component" value="Unassembled WGS sequence"/>
</dbReference>
<proteinExistence type="predicted"/>
<sequence>MRTWSSASCSGLRFLARHARDRAASGGNAAVRATLWPVTEETPAILVQNRSFGGSLGHQIIKPPVATGAFDLDDLAEDGAPLVAATSALTTGLIQHFGYPETLQTTSDGTIRIRYWNQGYSQRVQNWAEARNVQVTQETVS</sequence>
<dbReference type="EMBL" id="BMVN01000088">
    <property type="protein sequence ID" value="GHA73081.1"/>
    <property type="molecule type" value="Genomic_DNA"/>
</dbReference>